<protein>
    <recommendedName>
        <fullName evidence="4">Sulfurtransferase FdhD</fullName>
    </recommendedName>
</protein>
<evidence type="ECO:0000256" key="1">
    <source>
        <dbReference type="ARBA" id="ARBA00022490"/>
    </source>
</evidence>
<evidence type="ECO:0000256" key="2">
    <source>
        <dbReference type="ARBA" id="ARBA00023150"/>
    </source>
</evidence>
<keyword evidence="2" id="KW-0501">Molybdenum cofactor biosynthesis</keyword>
<proteinExistence type="predicted"/>
<dbReference type="EMBL" id="BARU01020370">
    <property type="protein sequence ID" value="GAH48634.1"/>
    <property type="molecule type" value="Genomic_DNA"/>
</dbReference>
<dbReference type="AlphaFoldDB" id="X1H456"/>
<dbReference type="PANTHER" id="PTHR30592:SF1">
    <property type="entry name" value="SULFUR CARRIER PROTEIN FDHD"/>
    <property type="match status" value="1"/>
</dbReference>
<name>X1H456_9ZZZZ</name>
<dbReference type="InterPro" id="IPR016193">
    <property type="entry name" value="Cytidine_deaminase-like"/>
</dbReference>
<evidence type="ECO:0000313" key="3">
    <source>
        <dbReference type="EMBL" id="GAH48634.1"/>
    </source>
</evidence>
<feature type="non-terminal residue" evidence="3">
    <location>
        <position position="1"/>
    </location>
</feature>
<dbReference type="GO" id="GO:0006777">
    <property type="term" value="P:Mo-molybdopterin cofactor biosynthetic process"/>
    <property type="evidence" value="ECO:0007669"/>
    <property type="project" value="UniProtKB-KW"/>
</dbReference>
<organism evidence="3">
    <name type="scientific">marine sediment metagenome</name>
    <dbReference type="NCBI Taxonomy" id="412755"/>
    <lineage>
        <taxon>unclassified sequences</taxon>
        <taxon>metagenomes</taxon>
        <taxon>ecological metagenomes</taxon>
    </lineage>
</organism>
<comment type="caution">
    <text evidence="3">The sequence shown here is derived from an EMBL/GenBank/DDBJ whole genome shotgun (WGS) entry which is preliminary data.</text>
</comment>
<keyword evidence="1" id="KW-0963">Cytoplasm</keyword>
<dbReference type="PANTHER" id="PTHR30592">
    <property type="entry name" value="FORMATE DEHYDROGENASE"/>
    <property type="match status" value="1"/>
</dbReference>
<accession>X1H456</accession>
<dbReference type="Gene3D" id="3.40.140.10">
    <property type="entry name" value="Cytidine Deaminase, domain 2"/>
    <property type="match status" value="1"/>
</dbReference>
<dbReference type="GO" id="GO:0016783">
    <property type="term" value="F:sulfurtransferase activity"/>
    <property type="evidence" value="ECO:0007669"/>
    <property type="project" value="InterPro"/>
</dbReference>
<sequence length="114" mass="12523">LLSLKNGRCSLVSPCKGRENYTFREDIGRHNAIDKIIGECFLSDIHLGDTILLTSGRTTSEITRKVGAAGIPVISSKSAPSSLSIKMAKELGLTLIGFVRAKRMNVYTEEWRIV</sequence>
<reference evidence="3" key="1">
    <citation type="journal article" date="2014" name="Front. Microbiol.">
        <title>High frequency of phylogenetically diverse reductive dehalogenase-homologous genes in deep subseafloor sedimentary metagenomes.</title>
        <authorList>
            <person name="Kawai M."/>
            <person name="Futagami T."/>
            <person name="Toyoda A."/>
            <person name="Takaki Y."/>
            <person name="Nishi S."/>
            <person name="Hori S."/>
            <person name="Arai W."/>
            <person name="Tsubouchi T."/>
            <person name="Morono Y."/>
            <person name="Uchiyama I."/>
            <person name="Ito T."/>
            <person name="Fujiyama A."/>
            <person name="Inagaki F."/>
            <person name="Takami H."/>
        </authorList>
    </citation>
    <scope>NUCLEOTIDE SEQUENCE</scope>
    <source>
        <strain evidence="3">Expedition CK06-06</strain>
    </source>
</reference>
<gene>
    <name evidence="3" type="ORF">S03H2_33474</name>
</gene>
<evidence type="ECO:0008006" key="4">
    <source>
        <dbReference type="Google" id="ProtNLM"/>
    </source>
</evidence>
<dbReference type="SUPFAM" id="SSF53927">
    <property type="entry name" value="Cytidine deaminase-like"/>
    <property type="match status" value="1"/>
</dbReference>
<dbReference type="InterPro" id="IPR003786">
    <property type="entry name" value="FdhD"/>
</dbReference>
<dbReference type="Pfam" id="PF02634">
    <property type="entry name" value="FdhD-NarQ"/>
    <property type="match status" value="1"/>
</dbReference>